<protein>
    <recommendedName>
        <fullName evidence="1">protein-ribulosamine 3-kinase</fullName>
        <ecNumber evidence="1">2.7.1.172</ecNumber>
    </recommendedName>
</protein>
<dbReference type="AlphaFoldDB" id="A0A3N4IBP6"/>
<dbReference type="OrthoDB" id="5772781at2759"/>
<dbReference type="InterPro" id="IPR016477">
    <property type="entry name" value="Fructo-/Ketosamine-3-kinase"/>
</dbReference>
<dbReference type="Pfam" id="PF03881">
    <property type="entry name" value="Fructosamin_kin"/>
    <property type="match status" value="1"/>
</dbReference>
<evidence type="ECO:0000313" key="4">
    <source>
        <dbReference type="EMBL" id="RPA81631.1"/>
    </source>
</evidence>
<feature type="region of interest" description="Disordered" evidence="3">
    <location>
        <begin position="23"/>
        <end position="64"/>
    </location>
</feature>
<dbReference type="PANTHER" id="PTHR12149:SF8">
    <property type="entry name" value="PROTEIN-RIBULOSAMINE 3-KINASE"/>
    <property type="match status" value="1"/>
</dbReference>
<reference evidence="4 5" key="1">
    <citation type="journal article" date="2018" name="Nat. Ecol. Evol.">
        <title>Pezizomycetes genomes reveal the molecular basis of ectomycorrhizal truffle lifestyle.</title>
        <authorList>
            <person name="Murat C."/>
            <person name="Payen T."/>
            <person name="Noel B."/>
            <person name="Kuo A."/>
            <person name="Morin E."/>
            <person name="Chen J."/>
            <person name="Kohler A."/>
            <person name="Krizsan K."/>
            <person name="Balestrini R."/>
            <person name="Da Silva C."/>
            <person name="Montanini B."/>
            <person name="Hainaut M."/>
            <person name="Levati E."/>
            <person name="Barry K.W."/>
            <person name="Belfiori B."/>
            <person name="Cichocki N."/>
            <person name="Clum A."/>
            <person name="Dockter R.B."/>
            <person name="Fauchery L."/>
            <person name="Guy J."/>
            <person name="Iotti M."/>
            <person name="Le Tacon F."/>
            <person name="Lindquist E.A."/>
            <person name="Lipzen A."/>
            <person name="Malagnac F."/>
            <person name="Mello A."/>
            <person name="Molinier V."/>
            <person name="Miyauchi S."/>
            <person name="Poulain J."/>
            <person name="Riccioni C."/>
            <person name="Rubini A."/>
            <person name="Sitrit Y."/>
            <person name="Splivallo R."/>
            <person name="Traeger S."/>
            <person name="Wang M."/>
            <person name="Zifcakova L."/>
            <person name="Wipf D."/>
            <person name="Zambonelli A."/>
            <person name="Paolocci F."/>
            <person name="Nowrousian M."/>
            <person name="Ottonello S."/>
            <person name="Baldrian P."/>
            <person name="Spatafora J.W."/>
            <person name="Henrissat B."/>
            <person name="Nagy L.G."/>
            <person name="Aury J.M."/>
            <person name="Wincker P."/>
            <person name="Grigoriev I.V."/>
            <person name="Bonfante P."/>
            <person name="Martin F.M."/>
        </authorList>
    </citation>
    <scope>NUCLEOTIDE SEQUENCE [LARGE SCALE GENOMIC DNA]</scope>
    <source>
        <strain evidence="4 5">RN42</strain>
    </source>
</reference>
<accession>A0A3N4IBP6</accession>
<dbReference type="EMBL" id="ML119678">
    <property type="protein sequence ID" value="RPA81631.1"/>
    <property type="molecule type" value="Genomic_DNA"/>
</dbReference>
<dbReference type="PANTHER" id="PTHR12149">
    <property type="entry name" value="FRUCTOSAMINE 3 KINASE-RELATED PROTEIN"/>
    <property type="match status" value="1"/>
</dbReference>
<keyword evidence="5" id="KW-1185">Reference proteome</keyword>
<gene>
    <name evidence="4" type="ORF">BJ508DRAFT_326317</name>
</gene>
<dbReference type="Proteomes" id="UP000275078">
    <property type="component" value="Unassembled WGS sequence"/>
</dbReference>
<name>A0A3N4IBP6_ASCIM</name>
<dbReference type="Gene3D" id="3.90.1200.10">
    <property type="match status" value="1"/>
</dbReference>
<evidence type="ECO:0000313" key="5">
    <source>
        <dbReference type="Proteomes" id="UP000275078"/>
    </source>
</evidence>
<dbReference type="GO" id="GO:0102193">
    <property type="term" value="F:protein-ribulosamine 3-kinase activity"/>
    <property type="evidence" value="ECO:0007669"/>
    <property type="project" value="UniProtKB-EC"/>
</dbReference>
<feature type="compositionally biased region" description="Acidic residues" evidence="3">
    <location>
        <begin position="37"/>
        <end position="46"/>
    </location>
</feature>
<dbReference type="InterPro" id="IPR011009">
    <property type="entry name" value="Kinase-like_dom_sf"/>
</dbReference>
<proteinExistence type="predicted"/>
<evidence type="ECO:0000256" key="2">
    <source>
        <dbReference type="ARBA" id="ARBA00048655"/>
    </source>
</evidence>
<organism evidence="4 5">
    <name type="scientific">Ascobolus immersus RN42</name>
    <dbReference type="NCBI Taxonomy" id="1160509"/>
    <lineage>
        <taxon>Eukaryota</taxon>
        <taxon>Fungi</taxon>
        <taxon>Dikarya</taxon>
        <taxon>Ascomycota</taxon>
        <taxon>Pezizomycotina</taxon>
        <taxon>Pezizomycetes</taxon>
        <taxon>Pezizales</taxon>
        <taxon>Ascobolaceae</taxon>
        <taxon>Ascobolus</taxon>
    </lineage>
</organism>
<dbReference type="EC" id="2.7.1.172" evidence="1"/>
<evidence type="ECO:0000256" key="3">
    <source>
        <dbReference type="SAM" id="MobiDB-lite"/>
    </source>
</evidence>
<sequence length="531" mass="59077">MVKITSLDDTNQDAYDALLSGAYDEGGIGASVPPSESESDAQDWSDDSGAHSDSDAPRITGDNGAVVLLSQAHNRCDEDSDDGSDSDISLPDLPELEFEASSLQLEPPNFASFDDGIPVPDPQDFLECLENLAGFEAAEISVTYIKTAELKASRWSDPYKVSLSKKVDGSDLIDFQDSEKVYFIKFAPREGYHHGVEMLRGEFASMTTIDHLKQGFCPRPLAYGYIAGDTPEDLLPSSWLGSNTDLYGTDAYFICEYVDIECRLGDKDGMGGIPDGDVRKNAIMKEFCKSLVDLHTREPPIPVTKFGFKVKTYNGLVFQSVLDRSLCWSSFFGNNLKDLVVGSLKIVKFQLQAAKELSANTEELIKQTTDAWKQLVTLGVIQKLLGNLKDPKGNPIKPSLIHGDLWCGNTALLKTQDGDNGEPKTVIFDACCFYGHNEYELGNWLPKRNNLNKYIETYLKAYGGRCQPAEEFDRRLQLYSIKFNLNAAILFPKEEQYLKMVIQDMNELSNWAKDKKSQRTSEANMLLGIRN</sequence>
<evidence type="ECO:0000256" key="1">
    <source>
        <dbReference type="ARBA" id="ARBA00011961"/>
    </source>
</evidence>
<dbReference type="SUPFAM" id="SSF56112">
    <property type="entry name" value="Protein kinase-like (PK-like)"/>
    <property type="match status" value="1"/>
</dbReference>
<comment type="catalytic activity">
    <reaction evidence="2">
        <text>N(6)-D-ribulosyl-L-lysyl-[protein] + ATP = N(6)-(3-O-phospho-D-ribulosyl)-L-lysyl-[protein] + ADP + H(+)</text>
        <dbReference type="Rhea" id="RHEA:48432"/>
        <dbReference type="Rhea" id="RHEA-COMP:12103"/>
        <dbReference type="Rhea" id="RHEA-COMP:12104"/>
        <dbReference type="ChEBI" id="CHEBI:15378"/>
        <dbReference type="ChEBI" id="CHEBI:30616"/>
        <dbReference type="ChEBI" id="CHEBI:90418"/>
        <dbReference type="ChEBI" id="CHEBI:90420"/>
        <dbReference type="ChEBI" id="CHEBI:456216"/>
        <dbReference type="EC" id="2.7.1.172"/>
    </reaction>
    <physiologicalReaction direction="left-to-right" evidence="2">
        <dbReference type="Rhea" id="RHEA:48433"/>
    </physiologicalReaction>
</comment>